<dbReference type="CDD" id="cd00200">
    <property type="entry name" value="WD40"/>
    <property type="match status" value="1"/>
</dbReference>
<name>A0A165DN01_9APHY</name>
<dbReference type="Gene3D" id="2.130.10.10">
    <property type="entry name" value="YVTN repeat-like/Quinoprotein amine dehydrogenase"/>
    <property type="match status" value="3"/>
</dbReference>
<reference evidence="5 6" key="1">
    <citation type="journal article" date="2016" name="Mol. Biol. Evol.">
        <title>Comparative Genomics of Early-Diverging Mushroom-Forming Fungi Provides Insights into the Origins of Lignocellulose Decay Capabilities.</title>
        <authorList>
            <person name="Nagy L.G."/>
            <person name="Riley R."/>
            <person name="Tritt A."/>
            <person name="Adam C."/>
            <person name="Daum C."/>
            <person name="Floudas D."/>
            <person name="Sun H."/>
            <person name="Yadav J.S."/>
            <person name="Pangilinan J."/>
            <person name="Larsson K.H."/>
            <person name="Matsuura K."/>
            <person name="Barry K."/>
            <person name="Labutti K."/>
            <person name="Kuo R."/>
            <person name="Ohm R.A."/>
            <person name="Bhattacharya S.S."/>
            <person name="Shirouzu T."/>
            <person name="Yoshinaga Y."/>
            <person name="Martin F.M."/>
            <person name="Grigoriev I.V."/>
            <person name="Hibbett D.S."/>
        </authorList>
    </citation>
    <scope>NUCLEOTIDE SEQUENCE [LARGE SCALE GENOMIC DNA]</scope>
    <source>
        <strain evidence="5 6">93-53</strain>
    </source>
</reference>
<dbReference type="CDD" id="cd01983">
    <property type="entry name" value="SIMIBI"/>
    <property type="match status" value="1"/>
</dbReference>
<dbReference type="InterPro" id="IPR059179">
    <property type="entry name" value="MLKL-like_MCAfunc"/>
</dbReference>
<accession>A0A165DN01</accession>
<gene>
    <name evidence="5" type="ORF">LAESUDRAFT_813618</name>
</gene>
<dbReference type="Gene3D" id="3.40.50.300">
    <property type="entry name" value="P-loop containing nucleotide triphosphate hydrolases"/>
    <property type="match status" value="1"/>
</dbReference>
<dbReference type="EMBL" id="KV427631">
    <property type="protein sequence ID" value="KZT05239.1"/>
    <property type="molecule type" value="Genomic_DNA"/>
</dbReference>
<dbReference type="InterPro" id="IPR007111">
    <property type="entry name" value="NACHT_NTPase"/>
</dbReference>
<evidence type="ECO:0000256" key="1">
    <source>
        <dbReference type="ARBA" id="ARBA00022574"/>
    </source>
</evidence>
<dbReference type="STRING" id="1314785.A0A165DN01"/>
<protein>
    <submittedName>
        <fullName evidence="5">WD40 repeat-like protein</fullName>
    </submittedName>
</protein>
<feature type="repeat" description="WD" evidence="3">
    <location>
        <begin position="784"/>
        <end position="825"/>
    </location>
</feature>
<dbReference type="InterPro" id="IPR015943">
    <property type="entry name" value="WD40/YVTN_repeat-like_dom_sf"/>
</dbReference>
<evidence type="ECO:0000313" key="6">
    <source>
        <dbReference type="Proteomes" id="UP000076871"/>
    </source>
</evidence>
<dbReference type="CDD" id="cd21037">
    <property type="entry name" value="MLKL_NTD"/>
    <property type="match status" value="1"/>
</dbReference>
<evidence type="ECO:0000259" key="4">
    <source>
        <dbReference type="PROSITE" id="PS50837"/>
    </source>
</evidence>
<dbReference type="PROSITE" id="PS50294">
    <property type="entry name" value="WD_REPEATS_REGION"/>
    <property type="match status" value="2"/>
</dbReference>
<dbReference type="InterPro" id="IPR019775">
    <property type="entry name" value="WD40_repeat_CS"/>
</dbReference>
<dbReference type="PROSITE" id="PS00678">
    <property type="entry name" value="WD_REPEATS_1"/>
    <property type="match status" value="3"/>
</dbReference>
<dbReference type="SMART" id="SM00320">
    <property type="entry name" value="WD40"/>
    <property type="match status" value="9"/>
</dbReference>
<proteinExistence type="predicted"/>
<feature type="repeat" description="WD" evidence="3">
    <location>
        <begin position="1228"/>
        <end position="1264"/>
    </location>
</feature>
<dbReference type="PROSITE" id="PS50837">
    <property type="entry name" value="NACHT"/>
    <property type="match status" value="1"/>
</dbReference>
<evidence type="ECO:0000256" key="3">
    <source>
        <dbReference type="PROSITE-ProRule" id="PRU00221"/>
    </source>
</evidence>
<keyword evidence="1 3" id="KW-0853">WD repeat</keyword>
<dbReference type="GeneID" id="63831531"/>
<feature type="repeat" description="WD" evidence="3">
    <location>
        <begin position="999"/>
        <end position="1033"/>
    </location>
</feature>
<dbReference type="Pfam" id="PF24883">
    <property type="entry name" value="NPHP3_N"/>
    <property type="match status" value="1"/>
</dbReference>
<organism evidence="5 6">
    <name type="scientific">Laetiporus sulphureus 93-53</name>
    <dbReference type="NCBI Taxonomy" id="1314785"/>
    <lineage>
        <taxon>Eukaryota</taxon>
        <taxon>Fungi</taxon>
        <taxon>Dikarya</taxon>
        <taxon>Basidiomycota</taxon>
        <taxon>Agaricomycotina</taxon>
        <taxon>Agaricomycetes</taxon>
        <taxon>Polyporales</taxon>
        <taxon>Laetiporus</taxon>
    </lineage>
</organism>
<dbReference type="Pfam" id="PF00400">
    <property type="entry name" value="WD40"/>
    <property type="match status" value="5"/>
</dbReference>
<dbReference type="OrthoDB" id="2804352at2759"/>
<feature type="domain" description="NACHT" evidence="4">
    <location>
        <begin position="230"/>
        <end position="381"/>
    </location>
</feature>
<keyword evidence="2" id="KW-0677">Repeat</keyword>
<dbReference type="RefSeq" id="XP_040762979.1">
    <property type="nucleotide sequence ID" value="XM_040914504.1"/>
</dbReference>
<dbReference type="InterPro" id="IPR001680">
    <property type="entry name" value="WD40_rpt"/>
</dbReference>
<keyword evidence="6" id="KW-1185">Reference proteome</keyword>
<feature type="repeat" description="WD" evidence="3">
    <location>
        <begin position="1034"/>
        <end position="1075"/>
    </location>
</feature>
<dbReference type="PANTHER" id="PTHR19848:SF8">
    <property type="entry name" value="F-BOX AND WD REPEAT DOMAIN CONTAINING 7"/>
    <property type="match status" value="1"/>
</dbReference>
<dbReference type="InParanoid" id="A0A165DN01"/>
<dbReference type="InterPro" id="IPR027417">
    <property type="entry name" value="P-loop_NTPase"/>
</dbReference>
<sequence length="1338" mass="148097">MAPLAKLPDKLKPSDDTIDMTLAAARSLFSVGENVLTYVPVPGLEHAATALVKIIDAVQVGVARNEEEQREYAEISRQDQRAGNRVLSPLSPLVDRIERLTAKLNTIAEKAQKMNERSRVGRLLKRKKDAEILQDLGKEVEKATKDFRLEGGIAIEALLGTMQEDFSAMRKFQMDDHDRMTLDRLPHVSAASHRSGIHESKARYLPGTREDLMKKIEGWAKGASDAVHRRIYILSGAAGTGKSTIACEVARRLERDGLLGASFFFARGSEQLATTRLVFTTIAHQLASHQPDVTRPIVDAAGAYLAKGSDPQQMEYALDELIIGPLRKLSADHPPIVIVIDALDECTDAAQELVPKMLYLFAARIAAMPFPLRVFITSRPDYHIEHAFDSVEFKNDYALFKLQDVPKTTVSRDIERYLTDRISRMPRGKELLNDRPSAIFNLTKKADGLFIFASTATNFLNEDPDCAIQRLEILLADGKHDTRQDLSHLDQLYALVLRNAYRDALIRDADRMRKVNLVLAAIALLQDHLTINAMASLISIPVEEIRSIIRRLASVILLDADDMVRPLHASFPQFLTDPRRCADRIFYVDPGTYHAHLSASCLSALNNSHNLKRNLCRLPGPTMLKIEVNDISSRVSKNLQAHVQYACTHWAAHVCSTPPALATETLDQLRLFLTEKLLFWFEALSLMNRLEITPEALLMVRSWYQHCCAYDDGNIESLIDDAYHFILEYFDVINACPEHIYISALPTMPCCKLLDTYMTSQLQSPGVRMLTARANKWSACIRVIEGIAKGVRALAYSANGRWIVAGINDGTVRSWDARSGIPLNTMARHRKPVTLVDISPDNTRIVSYGGDIRVWNLTSGALLCIINTNNTSLTALSFSSDGKKILSTVDGAHSMSAWDSYTFAKLPESSNEANDSPHSSMLPCWGTSMVLRAYRVVHILDIERKEIRRSLRGHSEHVTHALFFPGGDSRVLSCAASQVKIWDVPSERCLKTLETFGHICSIAISPGGDRIAAGCEDRVVHAWDAKTGDRLAVLRGHLDAVKSICFSPAGDRLTSGGTDRTIRVWDLMNSNGSYQSDSSISPPEVREHRVMLVVLSEDGELAASAARNNAITIWHVQSGTPTSTITQSCAVAGMAFSPNNKHIAVIWFDGTLETYNVEAGHPIVTTMLLGSMKNVQYSSSGRWLAVWDTPAAAYGDCHLHLYTASDLTLPATTIELKRRSTATDQCVDAIEVVAFSPDDSSVCAQTIDGSIFLWDCHSGKCLSPAELNWIARSNSRPASIDFRIDNGWVIDGSGRKVCWVTASRRPDRYKMDKALPSHGCNLVIGAETGIVTILDVSE</sequence>
<dbReference type="InterPro" id="IPR056884">
    <property type="entry name" value="NPHP3-like_N"/>
</dbReference>
<evidence type="ECO:0000313" key="5">
    <source>
        <dbReference type="EMBL" id="KZT05239.1"/>
    </source>
</evidence>
<dbReference type="PROSITE" id="PS50082">
    <property type="entry name" value="WD_REPEATS_2"/>
    <property type="match status" value="5"/>
</dbReference>
<dbReference type="SUPFAM" id="SSF69322">
    <property type="entry name" value="Tricorn protease domain 2"/>
    <property type="match status" value="1"/>
</dbReference>
<dbReference type="SUPFAM" id="SSF52540">
    <property type="entry name" value="P-loop containing nucleoside triphosphate hydrolases"/>
    <property type="match status" value="1"/>
</dbReference>
<feature type="repeat" description="WD" evidence="3">
    <location>
        <begin position="951"/>
        <end position="992"/>
    </location>
</feature>
<dbReference type="PANTHER" id="PTHR19848">
    <property type="entry name" value="WD40 REPEAT PROTEIN"/>
    <property type="match status" value="1"/>
</dbReference>
<dbReference type="SUPFAM" id="SSF50978">
    <property type="entry name" value="WD40 repeat-like"/>
    <property type="match status" value="1"/>
</dbReference>
<evidence type="ECO:0000256" key="2">
    <source>
        <dbReference type="ARBA" id="ARBA00022737"/>
    </source>
</evidence>
<dbReference type="InterPro" id="IPR036322">
    <property type="entry name" value="WD40_repeat_dom_sf"/>
</dbReference>
<dbReference type="Proteomes" id="UP000076871">
    <property type="component" value="Unassembled WGS sequence"/>
</dbReference>